<feature type="region of interest" description="Disordered" evidence="2">
    <location>
        <begin position="377"/>
        <end position="423"/>
    </location>
</feature>
<evidence type="ECO:0000313" key="4">
    <source>
        <dbReference type="Proteomes" id="UP000007148"/>
    </source>
</evidence>
<dbReference type="InParanoid" id="G4TDP9"/>
<evidence type="ECO:0000313" key="3">
    <source>
        <dbReference type="EMBL" id="CCA69453.1"/>
    </source>
</evidence>
<feature type="compositionally biased region" description="Polar residues" evidence="2">
    <location>
        <begin position="1698"/>
        <end position="1707"/>
    </location>
</feature>
<feature type="region of interest" description="Disordered" evidence="2">
    <location>
        <begin position="834"/>
        <end position="882"/>
    </location>
</feature>
<keyword evidence="4" id="KW-1185">Reference proteome</keyword>
<comment type="caution">
    <text evidence="3">The sequence shown here is derived from an EMBL/GenBank/DDBJ whole genome shotgun (WGS) entry which is preliminary data.</text>
</comment>
<feature type="region of interest" description="Disordered" evidence="2">
    <location>
        <begin position="544"/>
        <end position="584"/>
    </location>
</feature>
<dbReference type="STRING" id="1109443.G4TDP9"/>
<proteinExistence type="predicted"/>
<feature type="compositionally biased region" description="Polar residues" evidence="2">
    <location>
        <begin position="761"/>
        <end position="776"/>
    </location>
</feature>
<sequence>MSQHVDNLGVNEQGDGDTERSVTNRDNEASEHSRPETSRGTPSTSRSTTYSWQGESENAISSPNALGQASWRNLSVIFESSESFNSTNADSIHSKQEQCSRSSDVVSTTPNESILLSVPKPKRRYSLPSIASLSLSPRRLKSSELSVSPSSNVSQKVAYFENSVTSKRPSTTSNRSLSPLPSPLPSPLLESRRRSLPAVLDTRSFALSPKRGFSNESRSQENLQTGLLWYLHVNDASGPKWVRCRANLQQTSLQLSWTEPGHGRYSARLNLLECTAVQSTPTPSHASMAQDVGTTAWKRILLSTEASYEDIFPIFLIYSDGIERVATNTLRDRLNWVGSLWNVLNANQPEDSIPSVPSADSILRRMGSDFTQHVQPIQTNESTPTSHSLAVPRQINAHSRTRSTGDLPTGRWDRPSLSPKPLMRRISSLSNISLSSPNEVSISRMESAASSTISTPSRRHRTISLRSIASLITGLTSRADTPTLSEQSNPAMVATPSRLIPASDHVSGNSTPLLSNTTPDAQLPSSQKGKSHLLRLVHLRSHNHSNRSFSDSSIPTLTTTKKSSVSLSSSSTRTGQLPSESGRVTGAHSFHTAFEGNESSGDASNSAYFSLDGSTERAVPETPTDIPFVTASWFTSSDAWLSHLSLDGPSERKVSASSGQGMDTESTGFTPLIHQETTHLDALELAAENEAIGAGDLHSSTSMRNTSPYSNGRLTPSREQRDDPAMVRATSPIQAQDATIAINNFSILELDLSRQSQMFLDGNLPSSKESRQSSPGRSVYAADNLERNINPSETRTYSPTLDATSQLEERSGFRSVPARGSVYEAAMVSHRSFGDPPLSSGAPSSVLPLRPSSEGRGKRFRVVPKRAKEPSSNSPLRMSKSTISFPRIADAPSPAVEVSPTPVAASAILSRSDISTMRDEETTSPTKRTESDCEQKIKTLLEFIQTTRSSQLQASSDISNQLVRIEQQVLELAILVRCRNPPPPSSPPADEEPHIGYSRRQVVETSARAPPIREITPPTEAMAPELPTPTSFAFPSSLFAPTSLSTRTALNKSQVSSSSHNTSAINSCTRTKPTDSLHLSLFPDPPAHTPRVTSTSQARSDSEMGLGYEIHGLLNQLSNAVDEATRRQHKINDALREIKNRSDPYSIPLQAPNIALNDASHEQHQALSEMLGAVGELTDRVKIVFDKVTRNCQQKALSMSIESSCTPSPEVVYGKNVSFGAAGIAFAEQCAAPRAHSVFPPERSPAPHFERSPADDWESSCQKPSPSEGCTTSIPSVHSMTRSDQGRSNQGEPLAEQRSEDHETQPTGRDELIQQGNEPSGQLVIVNRERAITRPWHRKRVPSSRTRWQSQLDPLEEEKPPASMVEMEDIARLLEVSVVQQQEIVRYLSELNEWLARDVAGRQQGYRNLEYGLDSINGLIGFQEMHSAPTIPQPVVHPVFGPQPISGNSTVNGDDDTSTIVPPTPILMRPAPNIPVTARLPTDSQTSQGFPRSHEAAAFHAAPMTVQLPNMPVGAPYIDGRLRTTGPVTLDSVPQTELPPRTGGNSVMPALPSGTTGTLVGGDIRALTVSSNQVAQSTKPQVVTPPTLPTVIVASPSDAAHSDKVQIVAIEGSEQMTGLHTSVKLPQPQVGNEGSALGTGLTWPILRSTLPSPKRRRVPISGLPIGRLARTEPSYELSSSVGRTSELLHGSLPSRFLHTQSANTSSPLPVAPSHEDTSHTPSNSNRLHIVKRKPVTYRRESPQDYLDEDAPYLVPRHTQSLRPCSEVYKRRLSASPRRIVVSPGFLSPEPQNSPTNRTVSLQAPLQATTGLMQRPLRAFDQNGGPTAMPSYEPTTGRTAISIPDLRSLLNSPIYLHHNAPIIPSPTSLRDNPHLPHASCMRSHRVDRVEQPEPAITRVSPSTDRGVRRSSNRAPCPDQKEYANTTTQPSQQTPAEVIPSGLVPTIHSHTLPRTTFAGVRRMDQPHSIIIRSSTRSAPELMEYVEPSPRPAQSPTALSPPVTAQGGNVPRLMHKTEGGDTSLHRARSSSRDHGSTVAASEKVAPRIAIPIASLPVTNGEVQHHPSPSARNIPQDQHPGAYSTSGLAQSHDRSNLLPTSTSESLDVRSRLEVNDPRTPTTHQNQVARRVPSSQPRLARPPQTDSLAVGVTNNSKVGPSRSFKSPIIEWPPESRTTPTPGKNQQASGSVLVDHLTNNQELQNLIQLMQDDKRERQRAAAECEAHRAELERERVRARELELEIEATKRSIDELRQEREAKEMAHQASFNALKTSTKSIKVKINDIDVQMDTCRGARQTREEQRDREDIMDALYWDSSRRLDADILSTMETLVNGHHDAQKRRADRRAVLEEQEGLSDMTILTKSQSRLDIYRSIQNLREQNELQKRMIQDLMRDTAAQNMTQTSKLLTEFERASSKRVEVNVHDASDIDRIRSALFTIDSISKSSLALSITKSQSYLGKWGIYENIGEICSMKLVACFVSAARWSLEENSILLGTGHGDIRSFVPYAEQGSSCPTYM</sequence>
<keyword evidence="1" id="KW-0175">Coiled coil</keyword>
<feature type="compositionally biased region" description="Polar residues" evidence="2">
    <location>
        <begin position="787"/>
        <end position="806"/>
    </location>
</feature>
<feature type="compositionally biased region" description="Polar residues" evidence="2">
    <location>
        <begin position="99"/>
        <end position="110"/>
    </location>
</feature>
<feature type="region of interest" description="Disordered" evidence="2">
    <location>
        <begin position="501"/>
        <end position="529"/>
    </location>
</feature>
<evidence type="ECO:0000256" key="2">
    <source>
        <dbReference type="SAM" id="MobiDB-lite"/>
    </source>
</evidence>
<feature type="compositionally biased region" description="Polar residues" evidence="2">
    <location>
        <begin position="2114"/>
        <end position="2132"/>
    </location>
</feature>
<feature type="compositionally biased region" description="Polar residues" evidence="2">
    <location>
        <begin position="870"/>
        <end position="882"/>
    </location>
</feature>
<feature type="compositionally biased region" description="Low complexity" evidence="2">
    <location>
        <begin position="38"/>
        <end position="49"/>
    </location>
</feature>
<feature type="region of interest" description="Disordered" evidence="2">
    <location>
        <begin position="1237"/>
        <end position="1321"/>
    </location>
</feature>
<feature type="region of interest" description="Disordered" evidence="2">
    <location>
        <begin position="649"/>
        <end position="668"/>
    </location>
</feature>
<feature type="compositionally biased region" description="Polar residues" evidence="2">
    <location>
        <begin position="546"/>
        <end position="555"/>
    </location>
</feature>
<feature type="compositionally biased region" description="Polar residues" evidence="2">
    <location>
        <begin position="1921"/>
        <end position="1933"/>
    </location>
</feature>
<feature type="compositionally biased region" description="Polar residues" evidence="2">
    <location>
        <begin position="2139"/>
        <end position="2153"/>
    </location>
</feature>
<accession>G4TDP9</accession>
<feature type="compositionally biased region" description="Low complexity" evidence="2">
    <location>
        <begin position="1056"/>
        <end position="1067"/>
    </location>
</feature>
<dbReference type="EMBL" id="CAFZ01000055">
    <property type="protein sequence ID" value="CCA69453.1"/>
    <property type="molecule type" value="Genomic_DNA"/>
</dbReference>
<feature type="compositionally biased region" description="Polar residues" evidence="2">
    <location>
        <begin position="1343"/>
        <end position="1352"/>
    </location>
</feature>
<feature type="compositionally biased region" description="Basic and acidic residues" evidence="2">
    <location>
        <begin position="916"/>
        <end position="932"/>
    </location>
</feature>
<feature type="region of interest" description="Disordered" evidence="2">
    <location>
        <begin position="1342"/>
        <end position="1361"/>
    </location>
</feature>
<feature type="region of interest" description="Disordered" evidence="2">
    <location>
        <begin position="1984"/>
        <end position="2040"/>
    </location>
</feature>
<feature type="compositionally biased region" description="Polar residues" evidence="2">
    <location>
        <begin position="655"/>
        <end position="668"/>
    </location>
</feature>
<feature type="compositionally biased region" description="Basic and acidic residues" evidence="2">
    <location>
        <begin position="2102"/>
        <end position="2112"/>
    </location>
</feature>
<feature type="compositionally biased region" description="Polar residues" evidence="2">
    <location>
        <begin position="377"/>
        <end position="388"/>
    </location>
</feature>
<feature type="compositionally biased region" description="Basic and acidic residues" evidence="2">
    <location>
        <begin position="1295"/>
        <end position="1312"/>
    </location>
</feature>
<feature type="region of interest" description="Disordered" evidence="2">
    <location>
        <begin position="1526"/>
        <end position="1551"/>
    </location>
</feature>
<feature type="region of interest" description="Disordered" evidence="2">
    <location>
        <begin position="694"/>
        <end position="726"/>
    </location>
</feature>
<feature type="region of interest" description="Disordered" evidence="2">
    <location>
        <begin position="1698"/>
        <end position="1741"/>
    </location>
</feature>
<name>G4TDP9_SERID</name>
<organism evidence="3 4">
    <name type="scientific">Serendipita indica (strain DSM 11827)</name>
    <name type="common">Root endophyte fungus</name>
    <name type="synonym">Piriformospora indica</name>
    <dbReference type="NCBI Taxonomy" id="1109443"/>
    <lineage>
        <taxon>Eukaryota</taxon>
        <taxon>Fungi</taxon>
        <taxon>Dikarya</taxon>
        <taxon>Basidiomycota</taxon>
        <taxon>Agaricomycotina</taxon>
        <taxon>Agaricomycetes</taxon>
        <taxon>Sebacinales</taxon>
        <taxon>Serendipitaceae</taxon>
        <taxon>Serendipita</taxon>
    </lineage>
</organism>
<feature type="region of interest" description="Disordered" evidence="2">
    <location>
        <begin position="86"/>
        <end position="110"/>
    </location>
</feature>
<evidence type="ECO:0008006" key="5">
    <source>
        <dbReference type="Google" id="ProtNLM"/>
    </source>
</evidence>
<feature type="region of interest" description="Disordered" evidence="2">
    <location>
        <begin position="1052"/>
        <end position="1099"/>
    </location>
</feature>
<feature type="compositionally biased region" description="Basic and acidic residues" evidence="2">
    <location>
        <begin position="716"/>
        <end position="725"/>
    </location>
</feature>
<feature type="coiled-coil region" evidence="1">
    <location>
        <begin position="2194"/>
        <end position="2259"/>
    </location>
</feature>
<feature type="compositionally biased region" description="Polar residues" evidence="2">
    <location>
        <begin position="1259"/>
        <end position="1291"/>
    </location>
</feature>
<evidence type="ECO:0000256" key="1">
    <source>
        <dbReference type="SAM" id="Coils"/>
    </source>
</evidence>
<feature type="compositionally biased region" description="Polar residues" evidence="2">
    <location>
        <begin position="506"/>
        <end position="528"/>
    </location>
</feature>
<feature type="compositionally biased region" description="Polar residues" evidence="2">
    <location>
        <begin position="396"/>
        <end position="406"/>
    </location>
</feature>
<feature type="compositionally biased region" description="Polar residues" evidence="2">
    <location>
        <begin position="162"/>
        <end position="174"/>
    </location>
</feature>
<feature type="region of interest" description="Disordered" evidence="2">
    <location>
        <begin position="2056"/>
        <end position="2182"/>
    </location>
</feature>
<dbReference type="HOGENOM" id="CLU_228446_0_0_1"/>
<feature type="region of interest" description="Disordered" evidence="2">
    <location>
        <begin position="1882"/>
        <end position="1933"/>
    </location>
</feature>
<protein>
    <recommendedName>
        <fullName evidence="5">PH domain-containing protein</fullName>
    </recommendedName>
</protein>
<feature type="region of interest" description="Disordered" evidence="2">
    <location>
        <begin position="1"/>
        <end position="63"/>
    </location>
</feature>
<feature type="compositionally biased region" description="Basic and acidic residues" evidence="2">
    <location>
        <begin position="17"/>
        <end position="37"/>
    </location>
</feature>
<dbReference type="OrthoDB" id="2507336at2759"/>
<dbReference type="Proteomes" id="UP000007148">
    <property type="component" value="Unassembled WGS sequence"/>
</dbReference>
<feature type="compositionally biased region" description="Polar residues" evidence="2">
    <location>
        <begin position="698"/>
        <end position="714"/>
    </location>
</feature>
<feature type="coiled-coil region" evidence="1">
    <location>
        <begin position="1114"/>
        <end position="1141"/>
    </location>
</feature>
<feature type="compositionally biased region" description="Polar residues" evidence="2">
    <location>
        <begin position="2170"/>
        <end position="2182"/>
    </location>
</feature>
<feature type="region of interest" description="Disordered" evidence="2">
    <location>
        <begin position="907"/>
        <end position="932"/>
    </location>
</feature>
<reference evidence="3 4" key="1">
    <citation type="journal article" date="2011" name="PLoS Pathog.">
        <title>Endophytic Life Strategies Decoded by Genome and Transcriptome Analyses of the Mutualistic Root Symbiont Piriformospora indica.</title>
        <authorList>
            <person name="Zuccaro A."/>
            <person name="Lahrmann U."/>
            <person name="Guldener U."/>
            <person name="Langen G."/>
            <person name="Pfiffi S."/>
            <person name="Biedenkopf D."/>
            <person name="Wong P."/>
            <person name="Samans B."/>
            <person name="Grimm C."/>
            <person name="Basiewicz M."/>
            <person name="Murat C."/>
            <person name="Martin F."/>
            <person name="Kogel K.H."/>
        </authorList>
    </citation>
    <scope>NUCLEOTIDE SEQUENCE [LARGE SCALE GENOMIC DNA]</scope>
    <source>
        <strain evidence="3 4">DSM 11827</strain>
    </source>
</reference>
<feature type="compositionally biased region" description="Low complexity" evidence="2">
    <location>
        <begin position="556"/>
        <end position="572"/>
    </location>
</feature>
<feature type="region of interest" description="Disordered" evidence="2">
    <location>
        <begin position="161"/>
        <end position="189"/>
    </location>
</feature>
<feature type="region of interest" description="Disordered" evidence="2">
    <location>
        <begin position="761"/>
        <end position="814"/>
    </location>
</feature>
<feature type="compositionally biased region" description="Polar residues" evidence="2">
    <location>
        <begin position="50"/>
        <end position="63"/>
    </location>
</feature>
<gene>
    <name evidence="3" type="ORF">PIIN_03353</name>
</gene>